<dbReference type="InterPro" id="IPR008554">
    <property type="entry name" value="Glutaredoxin-like"/>
</dbReference>
<dbReference type="PANTHER" id="PTHR33558">
    <property type="entry name" value="GLUTAREDOXIN-LIKE PROTEIN C5ORF63 HOMOLOG"/>
    <property type="match status" value="1"/>
</dbReference>
<dbReference type="RefSeq" id="WP_018168141.1">
    <property type="nucleotide sequence ID" value="NZ_CP011367.1"/>
</dbReference>
<keyword evidence="2" id="KW-1185">Reference proteome</keyword>
<dbReference type="Proteomes" id="UP000064201">
    <property type="component" value="Chromosome"/>
</dbReference>
<organism evidence="1 2">
    <name type="scientific">Thioalkalivibrio versutus</name>
    <dbReference type="NCBI Taxonomy" id="106634"/>
    <lineage>
        <taxon>Bacteria</taxon>
        <taxon>Pseudomonadati</taxon>
        <taxon>Pseudomonadota</taxon>
        <taxon>Gammaproteobacteria</taxon>
        <taxon>Chromatiales</taxon>
        <taxon>Ectothiorhodospiraceae</taxon>
        <taxon>Thioalkalivibrio</taxon>
    </lineage>
</organism>
<dbReference type="KEGG" id="tvr:TVD_10945"/>
<accession>A0A0G3G3P4</accession>
<dbReference type="Gene3D" id="3.40.30.10">
    <property type="entry name" value="Glutaredoxin"/>
    <property type="match status" value="1"/>
</dbReference>
<evidence type="ECO:0000313" key="1">
    <source>
        <dbReference type="EMBL" id="AKJ95835.1"/>
    </source>
</evidence>
<sequence length="79" mass="8958">MTELTLYHRESCGLCHDMLAEIMALKSRYTFALTVVDIDEHPDLQARFNVKVPVLAVDDDILCCHFLDRKALLDLLAPA</sequence>
<name>A0A0G3G3P4_9GAMM</name>
<gene>
    <name evidence="1" type="ORF">TVD_10945</name>
</gene>
<dbReference type="OrthoDB" id="8537427at2"/>
<reference evidence="1 2" key="1">
    <citation type="submission" date="2015-04" db="EMBL/GenBank/DDBJ databases">
        <title>Complete Sequence for the Genome of the Thioalkalivibrio versutus D301.</title>
        <authorList>
            <person name="Mu T."/>
            <person name="Zhou J."/>
            <person name="Xu X."/>
        </authorList>
    </citation>
    <scope>NUCLEOTIDE SEQUENCE [LARGE SCALE GENOMIC DNA]</scope>
    <source>
        <strain evidence="1 2">D301</strain>
    </source>
</reference>
<dbReference type="PATRIC" id="fig|106634.4.peg.2230"/>
<evidence type="ECO:0000313" key="2">
    <source>
        <dbReference type="Proteomes" id="UP000064201"/>
    </source>
</evidence>
<dbReference type="InterPro" id="IPR052565">
    <property type="entry name" value="Glutaredoxin-like_YDR286C"/>
</dbReference>
<protein>
    <submittedName>
        <fullName evidence="1">Glutaredoxin</fullName>
    </submittedName>
</protein>
<dbReference type="SUPFAM" id="SSF52833">
    <property type="entry name" value="Thioredoxin-like"/>
    <property type="match status" value="1"/>
</dbReference>
<dbReference type="InterPro" id="IPR036249">
    <property type="entry name" value="Thioredoxin-like_sf"/>
</dbReference>
<dbReference type="AlphaFoldDB" id="A0A0G3G3P4"/>
<dbReference type="EMBL" id="CP011367">
    <property type="protein sequence ID" value="AKJ95835.1"/>
    <property type="molecule type" value="Genomic_DNA"/>
</dbReference>
<proteinExistence type="predicted"/>
<dbReference type="PANTHER" id="PTHR33558:SF1">
    <property type="entry name" value="GLUTAREDOXIN-LIKE PROTEIN C5ORF63 HOMOLOG"/>
    <property type="match status" value="1"/>
</dbReference>
<dbReference type="Pfam" id="PF05768">
    <property type="entry name" value="Glrx-like"/>
    <property type="match status" value="1"/>
</dbReference>
<dbReference type="STRING" id="106634.TVD_10945"/>